<name>A0A940IDX9_9BACT</name>
<comment type="similarity">
    <text evidence="2">Belongs to the chromate ion transporter (CHR) (TC 2.A.51) family.</text>
</comment>
<feature type="transmembrane region" description="Helical" evidence="7">
    <location>
        <begin position="132"/>
        <end position="148"/>
    </location>
</feature>
<gene>
    <name evidence="8" type="ORF">IAC51_00865</name>
</gene>
<comment type="subcellular location">
    <subcellularLocation>
        <location evidence="1">Cell membrane</location>
        <topology evidence="1">Multi-pass membrane protein</topology>
    </subcellularLocation>
</comment>
<evidence type="ECO:0000256" key="6">
    <source>
        <dbReference type="ARBA" id="ARBA00023136"/>
    </source>
</evidence>
<feature type="transmembrane region" description="Helical" evidence="7">
    <location>
        <begin position="42"/>
        <end position="61"/>
    </location>
</feature>
<dbReference type="Pfam" id="PF02417">
    <property type="entry name" value="Chromate_transp"/>
    <property type="match status" value="1"/>
</dbReference>
<evidence type="ECO:0000256" key="4">
    <source>
        <dbReference type="ARBA" id="ARBA00022692"/>
    </source>
</evidence>
<evidence type="ECO:0000256" key="7">
    <source>
        <dbReference type="SAM" id="Phobius"/>
    </source>
</evidence>
<evidence type="ECO:0000256" key="1">
    <source>
        <dbReference type="ARBA" id="ARBA00004651"/>
    </source>
</evidence>
<dbReference type="PANTHER" id="PTHR43663">
    <property type="entry name" value="CHROMATE TRANSPORT PROTEIN-RELATED"/>
    <property type="match status" value="1"/>
</dbReference>
<feature type="transmembrane region" description="Helical" evidence="7">
    <location>
        <begin position="105"/>
        <end position="125"/>
    </location>
</feature>
<keyword evidence="3" id="KW-1003">Cell membrane</keyword>
<dbReference type="GO" id="GO:0015109">
    <property type="term" value="F:chromate transmembrane transporter activity"/>
    <property type="evidence" value="ECO:0007669"/>
    <property type="project" value="InterPro"/>
</dbReference>
<comment type="caution">
    <text evidence="8">The sequence shown here is derived from an EMBL/GenBank/DDBJ whole genome shotgun (WGS) entry which is preliminary data.</text>
</comment>
<dbReference type="PANTHER" id="PTHR43663:SF2">
    <property type="entry name" value="CHROMATE TRANSPORT PROTEIN-RELATED"/>
    <property type="match status" value="1"/>
</dbReference>
<feature type="transmembrane region" description="Helical" evidence="7">
    <location>
        <begin position="73"/>
        <end position="93"/>
    </location>
</feature>
<evidence type="ECO:0000256" key="5">
    <source>
        <dbReference type="ARBA" id="ARBA00022989"/>
    </source>
</evidence>
<sequence length="197" mass="21347">MFLSFAKIGTFTLGGGYAMIPLIEREVVTSHKWIKDDEFLDMVVLAQTAPGILAMNISILVGNRIAGKRGAVVAALASGLPSFVIILLFAMFLTRFHDNEIVNKMFSAIRPAVVALIAVPVFSLAKGAKVSMKNVWIPVATAILIWGFSLSPIYIIIAAIIAGIAVAYYGIRTGRAAAKQERQMQEKHNDTVAEDKQ</sequence>
<dbReference type="InterPro" id="IPR052518">
    <property type="entry name" value="CHR_Transporter"/>
</dbReference>
<dbReference type="GO" id="GO:0005886">
    <property type="term" value="C:plasma membrane"/>
    <property type="evidence" value="ECO:0007669"/>
    <property type="project" value="UniProtKB-SubCell"/>
</dbReference>
<protein>
    <submittedName>
        <fullName evidence="8">Chromate transporter</fullName>
    </submittedName>
</protein>
<organism evidence="8 9">
    <name type="scientific">Candidatus Aphodosoma intestinipullorum</name>
    <dbReference type="NCBI Taxonomy" id="2840674"/>
    <lineage>
        <taxon>Bacteria</taxon>
        <taxon>Pseudomonadati</taxon>
        <taxon>Bacteroidota</taxon>
        <taxon>Bacteroidia</taxon>
        <taxon>Bacteroidales</taxon>
        <taxon>Candidatus Aphodosoma</taxon>
    </lineage>
</organism>
<evidence type="ECO:0000256" key="2">
    <source>
        <dbReference type="ARBA" id="ARBA00005262"/>
    </source>
</evidence>
<accession>A0A940IDX9</accession>
<proteinExistence type="inferred from homology"/>
<evidence type="ECO:0000313" key="8">
    <source>
        <dbReference type="EMBL" id="MBO8439185.1"/>
    </source>
</evidence>
<keyword evidence="5 7" id="KW-1133">Transmembrane helix</keyword>
<dbReference type="EMBL" id="JADIMV010000019">
    <property type="protein sequence ID" value="MBO8439185.1"/>
    <property type="molecule type" value="Genomic_DNA"/>
</dbReference>
<keyword evidence="4 7" id="KW-0812">Transmembrane</keyword>
<reference evidence="8" key="2">
    <citation type="journal article" date="2021" name="PeerJ">
        <title>Extensive microbial diversity within the chicken gut microbiome revealed by metagenomics and culture.</title>
        <authorList>
            <person name="Gilroy R."/>
            <person name="Ravi A."/>
            <person name="Getino M."/>
            <person name="Pursley I."/>
            <person name="Horton D.L."/>
            <person name="Alikhan N.F."/>
            <person name="Baker D."/>
            <person name="Gharbi K."/>
            <person name="Hall N."/>
            <person name="Watson M."/>
            <person name="Adriaenssens E.M."/>
            <person name="Foster-Nyarko E."/>
            <person name="Jarju S."/>
            <person name="Secka A."/>
            <person name="Antonio M."/>
            <person name="Oren A."/>
            <person name="Chaudhuri R.R."/>
            <person name="La Ragione R."/>
            <person name="Hildebrand F."/>
            <person name="Pallen M.J."/>
        </authorList>
    </citation>
    <scope>NUCLEOTIDE SEQUENCE</scope>
    <source>
        <strain evidence="8">3924</strain>
    </source>
</reference>
<dbReference type="InterPro" id="IPR003370">
    <property type="entry name" value="Chromate_transpt"/>
</dbReference>
<reference evidence="8" key="1">
    <citation type="submission" date="2020-10" db="EMBL/GenBank/DDBJ databases">
        <authorList>
            <person name="Gilroy R."/>
        </authorList>
    </citation>
    <scope>NUCLEOTIDE SEQUENCE</scope>
    <source>
        <strain evidence="8">3924</strain>
    </source>
</reference>
<evidence type="ECO:0000256" key="3">
    <source>
        <dbReference type="ARBA" id="ARBA00022475"/>
    </source>
</evidence>
<dbReference type="AlphaFoldDB" id="A0A940IDX9"/>
<dbReference type="Proteomes" id="UP000712007">
    <property type="component" value="Unassembled WGS sequence"/>
</dbReference>
<evidence type="ECO:0000313" key="9">
    <source>
        <dbReference type="Proteomes" id="UP000712007"/>
    </source>
</evidence>
<keyword evidence="6 7" id="KW-0472">Membrane</keyword>